<feature type="domain" description="Chromosomal replication initiator protein DnaA ATPAse" evidence="1">
    <location>
        <begin position="96"/>
        <end position="161"/>
    </location>
</feature>
<dbReference type="PANTHER" id="PTHR30050:SF5">
    <property type="entry name" value="DNAA REGULATORY INACTIVATOR HDA"/>
    <property type="match status" value="1"/>
</dbReference>
<dbReference type="InterPro" id="IPR017788">
    <property type="entry name" value="Hda"/>
</dbReference>
<dbReference type="InterPro" id="IPR013317">
    <property type="entry name" value="DnaA_dom"/>
</dbReference>
<organism evidence="3 4">
    <name type="scientific">Amphritea atlantica</name>
    <dbReference type="NCBI Taxonomy" id="355243"/>
    <lineage>
        <taxon>Bacteria</taxon>
        <taxon>Pseudomonadati</taxon>
        <taxon>Pseudomonadota</taxon>
        <taxon>Gammaproteobacteria</taxon>
        <taxon>Oceanospirillales</taxon>
        <taxon>Oceanospirillaceae</taxon>
        <taxon>Amphritea</taxon>
    </lineage>
</organism>
<dbReference type="STRING" id="355243.SAMN03080615_02300"/>
<dbReference type="Gene3D" id="3.40.50.300">
    <property type="entry name" value="P-loop containing nucleotide triphosphate hydrolases"/>
    <property type="match status" value="1"/>
</dbReference>
<dbReference type="OrthoDB" id="9784878at2"/>
<feature type="domain" description="Hda lid" evidence="2">
    <location>
        <begin position="168"/>
        <end position="232"/>
    </location>
</feature>
<dbReference type="InterPro" id="IPR027417">
    <property type="entry name" value="P-loop_NTPase"/>
</dbReference>
<evidence type="ECO:0000313" key="4">
    <source>
        <dbReference type="Proteomes" id="UP000198749"/>
    </source>
</evidence>
<dbReference type="Proteomes" id="UP000198749">
    <property type="component" value="Unassembled WGS sequence"/>
</dbReference>
<dbReference type="SUPFAM" id="SSF52540">
    <property type="entry name" value="P-loop containing nucleoside triphosphate hydrolases"/>
    <property type="match status" value="1"/>
</dbReference>
<proteinExistence type="predicted"/>
<dbReference type="EMBL" id="FOGB01000006">
    <property type="protein sequence ID" value="SEQ67260.1"/>
    <property type="molecule type" value="Genomic_DNA"/>
</dbReference>
<dbReference type="RefSeq" id="WP_091358134.1">
    <property type="nucleotide sequence ID" value="NZ_AP025284.1"/>
</dbReference>
<dbReference type="PANTHER" id="PTHR30050">
    <property type="entry name" value="CHROMOSOMAL REPLICATION INITIATOR PROTEIN DNAA"/>
    <property type="match status" value="1"/>
</dbReference>
<dbReference type="AlphaFoldDB" id="A0A1H9HY47"/>
<dbReference type="Pfam" id="PF00308">
    <property type="entry name" value="Bac_DnaA"/>
    <property type="match status" value="1"/>
</dbReference>
<reference evidence="4" key="1">
    <citation type="submission" date="2016-10" db="EMBL/GenBank/DDBJ databases">
        <authorList>
            <person name="Varghese N."/>
            <person name="Submissions S."/>
        </authorList>
    </citation>
    <scope>NUCLEOTIDE SEQUENCE [LARGE SCALE GENOMIC DNA]</scope>
    <source>
        <strain evidence="4">DSM 18887</strain>
    </source>
</reference>
<gene>
    <name evidence="3" type="ORF">SAMN03080615_02300</name>
</gene>
<evidence type="ECO:0000259" key="2">
    <source>
        <dbReference type="Pfam" id="PF22688"/>
    </source>
</evidence>
<protein>
    <submittedName>
        <fullName evidence="3">Regulatory inactivation of DnaA Hda protein</fullName>
    </submittedName>
</protein>
<evidence type="ECO:0000313" key="3">
    <source>
        <dbReference type="EMBL" id="SEQ67260.1"/>
    </source>
</evidence>
<dbReference type="NCBIfam" id="TIGR03420">
    <property type="entry name" value="DnaA_homol_Hda"/>
    <property type="match status" value="1"/>
</dbReference>
<sequence>MSSPEPFQIPLGITLRDDARFENFLCQGNELLCNTLDQAARGEGEQYLYIWGNSDSGCSHLLQAVCHASDPVGRTAVYLPLDELLDMGPGVLEGMEHLDLVCLDHIQIIAGNKQWEEGVFHFFNRIRAENNRLLVAGDRAPRQLSLNLPDLASRLSWGMVFQVHNLDDDGKVRALQLRAQGRGFTISEEVAWFLIHRASRSMTDLFELLDKLDSASLSAKRKVTIPFVKQVLGL</sequence>
<keyword evidence="4" id="KW-1185">Reference proteome</keyword>
<dbReference type="InterPro" id="IPR055199">
    <property type="entry name" value="Hda_lid"/>
</dbReference>
<dbReference type="GO" id="GO:0032297">
    <property type="term" value="P:negative regulation of DNA-templated DNA replication initiation"/>
    <property type="evidence" value="ECO:0007669"/>
    <property type="project" value="InterPro"/>
</dbReference>
<name>A0A1H9HY47_9GAMM</name>
<dbReference type="GO" id="GO:0006270">
    <property type="term" value="P:DNA replication initiation"/>
    <property type="evidence" value="ECO:0007669"/>
    <property type="project" value="TreeGrafter"/>
</dbReference>
<accession>A0A1H9HY47</accession>
<dbReference type="Pfam" id="PF22688">
    <property type="entry name" value="Hda_lid"/>
    <property type="match status" value="1"/>
</dbReference>
<dbReference type="Gene3D" id="1.10.8.60">
    <property type="match status" value="1"/>
</dbReference>
<evidence type="ECO:0000259" key="1">
    <source>
        <dbReference type="Pfam" id="PF00308"/>
    </source>
</evidence>